<comment type="caution">
    <text evidence="1">The sequence shown here is derived from an EMBL/GenBank/DDBJ whole genome shotgun (WGS) entry which is preliminary data.</text>
</comment>
<keyword evidence="2" id="KW-1185">Reference proteome</keyword>
<dbReference type="RefSeq" id="WP_188904977.1">
    <property type="nucleotide sequence ID" value="NZ_BMOM01000031.1"/>
</dbReference>
<evidence type="ECO:0000313" key="2">
    <source>
        <dbReference type="Proteomes" id="UP000661918"/>
    </source>
</evidence>
<evidence type="ECO:0008006" key="3">
    <source>
        <dbReference type="Google" id="ProtNLM"/>
    </source>
</evidence>
<organism evidence="1 2">
    <name type="scientific">Deinococcus aerophilus</name>
    <dbReference type="NCBI Taxonomy" id="522488"/>
    <lineage>
        <taxon>Bacteria</taxon>
        <taxon>Thermotogati</taxon>
        <taxon>Deinococcota</taxon>
        <taxon>Deinococci</taxon>
        <taxon>Deinococcales</taxon>
        <taxon>Deinococcaceae</taxon>
        <taxon>Deinococcus</taxon>
    </lineage>
</organism>
<proteinExistence type="predicted"/>
<reference evidence="2" key="1">
    <citation type="journal article" date="2019" name="Int. J. Syst. Evol. Microbiol.">
        <title>The Global Catalogue of Microorganisms (GCM) 10K type strain sequencing project: providing services to taxonomists for standard genome sequencing and annotation.</title>
        <authorList>
            <consortium name="The Broad Institute Genomics Platform"/>
            <consortium name="The Broad Institute Genome Sequencing Center for Infectious Disease"/>
            <person name="Wu L."/>
            <person name="Ma J."/>
        </authorList>
    </citation>
    <scope>NUCLEOTIDE SEQUENCE [LARGE SCALE GENOMIC DNA]</scope>
    <source>
        <strain evidence="2">JCM 15443</strain>
    </source>
</reference>
<evidence type="ECO:0000313" key="1">
    <source>
        <dbReference type="EMBL" id="GGM18316.1"/>
    </source>
</evidence>
<gene>
    <name evidence="1" type="ORF">GCM10010841_28010</name>
</gene>
<accession>A0ABQ2GXE3</accession>
<name>A0ABQ2GXE3_9DEIO</name>
<dbReference type="Proteomes" id="UP000661918">
    <property type="component" value="Unassembled WGS sequence"/>
</dbReference>
<sequence length="65" mass="7643">MRPEFDPQLNGAWDKIHRYHREAAADTALRQCTDDREPVLSRGLGAWNRRIRQVLHLRASSIHPR</sequence>
<protein>
    <recommendedName>
        <fullName evidence="3">Transposase</fullName>
    </recommendedName>
</protein>
<dbReference type="EMBL" id="BMOM01000031">
    <property type="protein sequence ID" value="GGM18316.1"/>
    <property type="molecule type" value="Genomic_DNA"/>
</dbReference>